<feature type="domain" description="N-acetyltransferase" evidence="1">
    <location>
        <begin position="3"/>
        <end position="164"/>
    </location>
</feature>
<protein>
    <submittedName>
        <fullName evidence="2">N-acetyltransferase</fullName>
    </submittedName>
</protein>
<dbReference type="EMBL" id="JAEEGC010000131">
    <property type="protein sequence ID" value="MBV7275649.1"/>
    <property type="molecule type" value="Genomic_DNA"/>
</dbReference>
<dbReference type="AlphaFoldDB" id="A0A949TMK3"/>
<reference evidence="2" key="1">
    <citation type="submission" date="2020-12" db="EMBL/GenBank/DDBJ databases">
        <title>Clostridium thailandense sp. nov., a novel acetogenic bacterium isolated from peat land soil in Thailand.</title>
        <authorList>
            <person name="Chaikitkaew S."/>
            <person name="Birkeland N.K."/>
        </authorList>
    </citation>
    <scope>NUCLEOTIDE SEQUENCE</scope>
    <source>
        <strain evidence="2">PL3</strain>
    </source>
</reference>
<dbReference type="PROSITE" id="PS51186">
    <property type="entry name" value="GNAT"/>
    <property type="match status" value="1"/>
</dbReference>
<evidence type="ECO:0000313" key="3">
    <source>
        <dbReference type="Proteomes" id="UP000694308"/>
    </source>
</evidence>
<evidence type="ECO:0000313" key="2">
    <source>
        <dbReference type="EMBL" id="MBV7275649.1"/>
    </source>
</evidence>
<dbReference type="Pfam" id="PF00583">
    <property type="entry name" value="Acetyltransf_1"/>
    <property type="match status" value="1"/>
</dbReference>
<dbReference type="Proteomes" id="UP000694308">
    <property type="component" value="Unassembled WGS sequence"/>
</dbReference>
<accession>A0A949TMK3</accession>
<name>A0A949TMK3_9CLOT</name>
<sequence>MNIIFEKMSSEHKKEIMEIFNFYIKSGTAAFPNNTLPEQFYAMLMKKSEGYPAYALKSVDNNCVVGFCQLSPYNPFPTFKSTACITYFIANEYTGKGLGEKCLLKLQEDASEMGITDLVAEISSENYGSIEFHKKHDFYVAGELKNIGIKFNRKFGVVYMQKNI</sequence>
<evidence type="ECO:0000259" key="1">
    <source>
        <dbReference type="PROSITE" id="PS51186"/>
    </source>
</evidence>
<gene>
    <name evidence="2" type="ORF">I6U48_22380</name>
</gene>
<keyword evidence="3" id="KW-1185">Reference proteome</keyword>
<dbReference type="InterPro" id="IPR000182">
    <property type="entry name" value="GNAT_dom"/>
</dbReference>
<proteinExistence type="predicted"/>
<comment type="caution">
    <text evidence="2">The sequence shown here is derived from an EMBL/GenBank/DDBJ whole genome shotgun (WGS) entry which is preliminary data.</text>
</comment>
<dbReference type="GO" id="GO:0016747">
    <property type="term" value="F:acyltransferase activity, transferring groups other than amino-acyl groups"/>
    <property type="evidence" value="ECO:0007669"/>
    <property type="project" value="InterPro"/>
</dbReference>
<dbReference type="RefSeq" id="WP_218322700.1">
    <property type="nucleotide sequence ID" value="NZ_JAEEGC010000131.1"/>
</dbReference>
<organism evidence="2 3">
    <name type="scientific">Clostridium thailandense</name>
    <dbReference type="NCBI Taxonomy" id="2794346"/>
    <lineage>
        <taxon>Bacteria</taxon>
        <taxon>Bacillati</taxon>
        <taxon>Bacillota</taxon>
        <taxon>Clostridia</taxon>
        <taxon>Eubacteriales</taxon>
        <taxon>Clostridiaceae</taxon>
        <taxon>Clostridium</taxon>
    </lineage>
</organism>